<proteinExistence type="predicted"/>
<dbReference type="Proteomes" id="UP001595912">
    <property type="component" value="Unassembled WGS sequence"/>
</dbReference>
<keyword evidence="3" id="KW-1185">Reference proteome</keyword>
<reference evidence="3" key="1">
    <citation type="journal article" date="2019" name="Int. J. Syst. Evol. Microbiol.">
        <title>The Global Catalogue of Microorganisms (GCM) 10K type strain sequencing project: providing services to taxonomists for standard genome sequencing and annotation.</title>
        <authorList>
            <consortium name="The Broad Institute Genomics Platform"/>
            <consortium name="The Broad Institute Genome Sequencing Center for Infectious Disease"/>
            <person name="Wu L."/>
            <person name="Ma J."/>
        </authorList>
    </citation>
    <scope>NUCLEOTIDE SEQUENCE [LARGE SCALE GENOMIC DNA]</scope>
    <source>
        <strain evidence="3">CGMCC 4.7152</strain>
    </source>
</reference>
<protein>
    <submittedName>
        <fullName evidence="2">SAV_2336 N-terminal domain-related protein</fullName>
    </submittedName>
</protein>
<evidence type="ECO:0000256" key="1">
    <source>
        <dbReference type="SAM" id="MobiDB-lite"/>
    </source>
</evidence>
<organism evidence="2 3">
    <name type="scientific">Dactylosporangium cerinum</name>
    <dbReference type="NCBI Taxonomy" id="1434730"/>
    <lineage>
        <taxon>Bacteria</taxon>
        <taxon>Bacillati</taxon>
        <taxon>Actinomycetota</taxon>
        <taxon>Actinomycetes</taxon>
        <taxon>Micromonosporales</taxon>
        <taxon>Micromonosporaceae</taxon>
        <taxon>Dactylosporangium</taxon>
    </lineage>
</organism>
<gene>
    <name evidence="2" type="ORF">ACFPIJ_47460</name>
</gene>
<feature type="compositionally biased region" description="Polar residues" evidence="1">
    <location>
        <begin position="72"/>
        <end position="81"/>
    </location>
</feature>
<accession>A0ABV9W9P1</accession>
<dbReference type="RefSeq" id="WP_380126096.1">
    <property type="nucleotide sequence ID" value="NZ_JBHSIU010000075.1"/>
</dbReference>
<feature type="region of interest" description="Disordered" evidence="1">
    <location>
        <begin position="35"/>
        <end position="94"/>
    </location>
</feature>
<evidence type="ECO:0000313" key="2">
    <source>
        <dbReference type="EMBL" id="MFC5005457.1"/>
    </source>
</evidence>
<name>A0ABV9W9P1_9ACTN</name>
<dbReference type="NCBIfam" id="NF041121">
    <property type="entry name" value="SAV_2336_NTERM"/>
    <property type="match status" value="1"/>
</dbReference>
<evidence type="ECO:0000313" key="3">
    <source>
        <dbReference type="Proteomes" id="UP001595912"/>
    </source>
</evidence>
<dbReference type="InterPro" id="IPR047738">
    <property type="entry name" value="SAV_2336-like_N"/>
</dbReference>
<sequence length="509" mass="54458">MDRLVRVLADAGVSATWNELADALWLAHHMKAVKPEGTVDSGPTTVDRAGDRPSAAASGELAPPVPIAADQSIGSLSSTDVSGDAQPDTPVSVEPSVPVHARANVAPPSGIVAATAIAAPAAYALRHQLSIARALRPIARTVPSRSVFTLDEAATADQIADRRVWTPVLRPVRERGMRLVLFVDSSSSLRFWREVIREFVAVLERLGAFANVSVLSLQDCLSGRAQVPVSVGSPSLLLFVTDGVAEIWQTDDLTRQISRWAERHTTAVVTLLPQRMWSATAIRTVPATITSTLFAEPNGRWVTMVKRGVHAVAPPVPVLELRPSSLATFAALVRGTGAPVRLPVLQDRANRPIQRRPVRPAAELVETFMSVASPTAAALARHLSAVPLSLPIMRVVQAAMLPSSETVHLAEFMLSGLIYRYRPAPATSAGVPEYDFRPGVRELLLDQTDRSDAARILLKVSRFMTDRFGQPTDFAALLANPEGTPLPTFGPGSTAIAEVTGTVLRPAGR</sequence>
<dbReference type="EMBL" id="JBHSIU010000075">
    <property type="protein sequence ID" value="MFC5005457.1"/>
    <property type="molecule type" value="Genomic_DNA"/>
</dbReference>
<comment type="caution">
    <text evidence="2">The sequence shown here is derived from an EMBL/GenBank/DDBJ whole genome shotgun (WGS) entry which is preliminary data.</text>
</comment>